<dbReference type="PROSITE" id="PS00211">
    <property type="entry name" value="ABC_TRANSPORTER_1"/>
    <property type="match status" value="1"/>
</dbReference>
<proteinExistence type="predicted"/>
<feature type="domain" description="ABC transporter" evidence="4">
    <location>
        <begin position="24"/>
        <end position="254"/>
    </location>
</feature>
<reference evidence="5 6" key="1">
    <citation type="submission" date="2019-06" db="EMBL/GenBank/DDBJ databases">
        <title>Sequencing the genomes of 1000 actinobacteria strains.</title>
        <authorList>
            <person name="Klenk H.-P."/>
        </authorList>
    </citation>
    <scope>NUCLEOTIDE SEQUENCE [LARGE SCALE GENOMIC DNA]</scope>
    <source>
        <strain evidence="5 6">DSM 12335</strain>
    </source>
</reference>
<evidence type="ECO:0000313" key="6">
    <source>
        <dbReference type="Proteomes" id="UP000319516"/>
    </source>
</evidence>
<keyword evidence="1" id="KW-0547">Nucleotide-binding</keyword>
<dbReference type="SUPFAM" id="SSF52540">
    <property type="entry name" value="P-loop containing nucleoside triphosphate hydrolases"/>
    <property type="match status" value="1"/>
</dbReference>
<evidence type="ECO:0000313" key="5">
    <source>
        <dbReference type="EMBL" id="TQL51511.1"/>
    </source>
</evidence>
<evidence type="ECO:0000256" key="1">
    <source>
        <dbReference type="ARBA" id="ARBA00022741"/>
    </source>
</evidence>
<keyword evidence="2 5" id="KW-0067">ATP-binding</keyword>
<dbReference type="InterPro" id="IPR027417">
    <property type="entry name" value="P-loop_NTPase"/>
</dbReference>
<feature type="region of interest" description="Disordered" evidence="3">
    <location>
        <begin position="1"/>
        <end position="21"/>
    </location>
</feature>
<evidence type="ECO:0000259" key="4">
    <source>
        <dbReference type="PROSITE" id="PS50893"/>
    </source>
</evidence>
<accession>A0A542YTX1</accession>
<dbReference type="AlphaFoldDB" id="A0A542YTX1"/>
<evidence type="ECO:0000256" key="2">
    <source>
        <dbReference type="ARBA" id="ARBA00022840"/>
    </source>
</evidence>
<dbReference type="GO" id="GO:0016887">
    <property type="term" value="F:ATP hydrolysis activity"/>
    <property type="evidence" value="ECO:0007669"/>
    <property type="project" value="InterPro"/>
</dbReference>
<organism evidence="5 6">
    <name type="scientific">Ornithinicoccus hortensis</name>
    <dbReference type="NCBI Taxonomy" id="82346"/>
    <lineage>
        <taxon>Bacteria</taxon>
        <taxon>Bacillati</taxon>
        <taxon>Actinomycetota</taxon>
        <taxon>Actinomycetes</taxon>
        <taxon>Micrococcales</taxon>
        <taxon>Intrasporangiaceae</taxon>
        <taxon>Ornithinicoccus</taxon>
    </lineage>
</organism>
<dbReference type="Gene3D" id="3.40.50.300">
    <property type="entry name" value="P-loop containing nucleotide triphosphate hydrolases"/>
    <property type="match status" value="1"/>
</dbReference>
<evidence type="ECO:0000256" key="3">
    <source>
        <dbReference type="SAM" id="MobiDB-lite"/>
    </source>
</evidence>
<protein>
    <submittedName>
        <fullName evidence="5">ABC-2 type transport system ATP-binding protein</fullName>
    </submittedName>
</protein>
<dbReference type="PANTHER" id="PTHR43582:SF2">
    <property type="entry name" value="LINEARMYCIN RESISTANCE ATP-BINDING PROTEIN LNRL"/>
    <property type="match status" value="1"/>
</dbReference>
<keyword evidence="6" id="KW-1185">Reference proteome</keyword>
<dbReference type="InterPro" id="IPR017871">
    <property type="entry name" value="ABC_transporter-like_CS"/>
</dbReference>
<dbReference type="InterPro" id="IPR003593">
    <property type="entry name" value="AAA+_ATPase"/>
</dbReference>
<name>A0A542YTX1_9MICO</name>
<sequence length="331" mass="35048">MGEHMSVQDAQPAATSGPDTGDVLVVEGLRRRFGDLVAVDGVDFRIGHGETYGLLGPNGAGKTTTISMVAGLIPADEGTVTVAGQLMGPRRVDPKRHIGLVPQDLAIYPELTARENLTFFGKLQGITGADLKGRVAEVLELIGLTDRAKEASKNFSGGMKRRLNIGIGLLHQPSLLILDEPTVGVDPQSRNSILESVEALSGEGMAVLYTTHYMEEAERLCDRIGIIDSGTIQAEGTREELIRLTGGVDQIRLSGSGDVAAAAEALRGMPKVEQVDADRHTLRLTVREAPTAVADIVTGASAAGMSLSDVEISRPNLESVFLHLTGKALRD</sequence>
<dbReference type="Proteomes" id="UP000319516">
    <property type="component" value="Unassembled WGS sequence"/>
</dbReference>
<comment type="caution">
    <text evidence="5">The sequence shown here is derived from an EMBL/GenBank/DDBJ whole genome shotgun (WGS) entry which is preliminary data.</text>
</comment>
<dbReference type="PANTHER" id="PTHR43582">
    <property type="entry name" value="LINEARMYCIN RESISTANCE ATP-BINDING PROTEIN LNRL"/>
    <property type="match status" value="1"/>
</dbReference>
<dbReference type="SMART" id="SM00382">
    <property type="entry name" value="AAA"/>
    <property type="match status" value="1"/>
</dbReference>
<dbReference type="PROSITE" id="PS50893">
    <property type="entry name" value="ABC_TRANSPORTER_2"/>
    <property type="match status" value="1"/>
</dbReference>
<dbReference type="EMBL" id="VFOP01000001">
    <property type="protein sequence ID" value="TQL51511.1"/>
    <property type="molecule type" value="Genomic_DNA"/>
</dbReference>
<gene>
    <name evidence="5" type="ORF">FB467_2658</name>
</gene>
<dbReference type="GO" id="GO:0005524">
    <property type="term" value="F:ATP binding"/>
    <property type="evidence" value="ECO:0007669"/>
    <property type="project" value="UniProtKB-KW"/>
</dbReference>
<dbReference type="InterPro" id="IPR003439">
    <property type="entry name" value="ABC_transporter-like_ATP-bd"/>
</dbReference>
<dbReference type="Pfam" id="PF00005">
    <property type="entry name" value="ABC_tran"/>
    <property type="match status" value="1"/>
</dbReference>